<gene>
    <name evidence="25" type="ORF">F4827_001139</name>
</gene>
<dbReference type="EC" id="2.7.13.3" evidence="3"/>
<keyword evidence="13" id="KW-0843">Virulence</keyword>
<dbReference type="GO" id="GO:0005886">
    <property type="term" value="C:plasma membrane"/>
    <property type="evidence" value="ECO:0007669"/>
    <property type="project" value="UniProtKB-SubCell"/>
</dbReference>
<dbReference type="Gene3D" id="3.30.565.10">
    <property type="entry name" value="Histidine kinase-like ATPase, C-terminal domain"/>
    <property type="match status" value="1"/>
</dbReference>
<dbReference type="Pfam" id="PF00072">
    <property type="entry name" value="Response_reg"/>
    <property type="match status" value="1"/>
</dbReference>
<dbReference type="CDD" id="cd00082">
    <property type="entry name" value="HisKA"/>
    <property type="match status" value="1"/>
</dbReference>
<dbReference type="GO" id="GO:0005524">
    <property type="term" value="F:ATP binding"/>
    <property type="evidence" value="ECO:0007669"/>
    <property type="project" value="UniProtKB-KW"/>
</dbReference>
<feature type="compositionally biased region" description="Low complexity" evidence="19">
    <location>
        <begin position="1154"/>
        <end position="1170"/>
    </location>
</feature>
<dbReference type="RefSeq" id="WP_183722635.1">
    <property type="nucleotide sequence ID" value="NZ_JACHBW010000002.1"/>
</dbReference>
<evidence type="ECO:0000259" key="21">
    <source>
        <dbReference type="PROSITE" id="PS50109"/>
    </source>
</evidence>
<dbReference type="InterPro" id="IPR036097">
    <property type="entry name" value="HisK_dim/P_sf"/>
</dbReference>
<keyword evidence="5" id="KW-0808">Transferase</keyword>
<keyword evidence="8" id="KW-0547">Nucleotide-binding</keyword>
<dbReference type="Proteomes" id="UP000571554">
    <property type="component" value="Unassembled WGS sequence"/>
</dbReference>
<keyword evidence="11 20" id="KW-1133">Transmembrane helix</keyword>
<protein>
    <recommendedName>
        <fullName evidence="16">Virulence sensor protein BvgS</fullName>
        <ecNumber evidence="3">2.7.13.3</ecNumber>
    </recommendedName>
</protein>
<dbReference type="FunFam" id="3.30.565.10:FF:000010">
    <property type="entry name" value="Sensor histidine kinase RcsC"/>
    <property type="match status" value="1"/>
</dbReference>
<keyword evidence="10" id="KW-0067">ATP-binding</keyword>
<evidence type="ECO:0000313" key="26">
    <source>
        <dbReference type="Proteomes" id="UP000571554"/>
    </source>
</evidence>
<dbReference type="GO" id="GO:0000155">
    <property type="term" value="F:phosphorelay sensor kinase activity"/>
    <property type="evidence" value="ECO:0007669"/>
    <property type="project" value="InterPro"/>
</dbReference>
<keyword evidence="26" id="KW-1185">Reference proteome</keyword>
<evidence type="ECO:0000256" key="11">
    <source>
        <dbReference type="ARBA" id="ARBA00022989"/>
    </source>
</evidence>
<evidence type="ECO:0000256" key="18">
    <source>
        <dbReference type="PROSITE-ProRule" id="PRU00169"/>
    </source>
</evidence>
<evidence type="ECO:0000256" key="14">
    <source>
        <dbReference type="ARBA" id="ARBA00023136"/>
    </source>
</evidence>
<evidence type="ECO:0000256" key="7">
    <source>
        <dbReference type="ARBA" id="ARBA00022729"/>
    </source>
</evidence>
<feature type="domain" description="PAS" evidence="23">
    <location>
        <begin position="618"/>
        <end position="671"/>
    </location>
</feature>
<feature type="domain" description="Histidine kinase" evidence="21">
    <location>
        <begin position="880"/>
        <end position="1108"/>
    </location>
</feature>
<dbReference type="CDD" id="cd01007">
    <property type="entry name" value="PBP2_BvgS_HisK_like"/>
    <property type="match status" value="2"/>
</dbReference>
<evidence type="ECO:0000256" key="10">
    <source>
        <dbReference type="ARBA" id="ARBA00022840"/>
    </source>
</evidence>
<comment type="catalytic activity">
    <reaction evidence="1">
        <text>ATP + protein L-histidine = ADP + protein N-phospho-L-histidine.</text>
        <dbReference type="EC" id="2.7.13.3"/>
    </reaction>
</comment>
<dbReference type="CDD" id="cd16922">
    <property type="entry name" value="HATPase_EvgS-ArcB-TorS-like"/>
    <property type="match status" value="1"/>
</dbReference>
<dbReference type="SMART" id="SM00448">
    <property type="entry name" value="REC"/>
    <property type="match status" value="1"/>
</dbReference>
<dbReference type="CDD" id="cd00130">
    <property type="entry name" value="PAS"/>
    <property type="match status" value="1"/>
</dbReference>
<reference evidence="25 26" key="1">
    <citation type="submission" date="2020-08" db="EMBL/GenBank/DDBJ databases">
        <title>Above-ground endophytic microbial communities from plants in different locations in the United States.</title>
        <authorList>
            <person name="Frank C."/>
        </authorList>
    </citation>
    <scope>NUCLEOTIDE SEQUENCE [LARGE SCALE GENOMIC DNA]</scope>
    <source>
        <strain evidence="25 26">WP4_2_2</strain>
    </source>
</reference>
<dbReference type="Gene3D" id="3.40.50.2300">
    <property type="match status" value="1"/>
</dbReference>
<evidence type="ECO:0000256" key="15">
    <source>
        <dbReference type="ARBA" id="ARBA00058004"/>
    </source>
</evidence>
<dbReference type="InterPro" id="IPR035965">
    <property type="entry name" value="PAS-like_dom_sf"/>
</dbReference>
<dbReference type="InterPro" id="IPR008207">
    <property type="entry name" value="Sig_transdc_His_kin_Hpt_dom"/>
</dbReference>
<feature type="domain" description="Response regulatory" evidence="22">
    <location>
        <begin position="1290"/>
        <end position="1418"/>
    </location>
</feature>
<evidence type="ECO:0000256" key="8">
    <source>
        <dbReference type="ARBA" id="ARBA00022741"/>
    </source>
</evidence>
<feature type="transmembrane region" description="Helical" evidence="20">
    <location>
        <begin position="561"/>
        <end position="582"/>
    </location>
</feature>
<dbReference type="CDD" id="cd17546">
    <property type="entry name" value="REC_hyHK_CKI1_RcsC-like"/>
    <property type="match status" value="1"/>
</dbReference>
<evidence type="ECO:0000313" key="25">
    <source>
        <dbReference type="EMBL" id="MBB6101313.1"/>
    </source>
</evidence>
<dbReference type="InterPro" id="IPR005467">
    <property type="entry name" value="His_kinase_dom"/>
</dbReference>
<dbReference type="InterPro" id="IPR003594">
    <property type="entry name" value="HATPase_dom"/>
</dbReference>
<dbReference type="InterPro" id="IPR013656">
    <property type="entry name" value="PAS_4"/>
</dbReference>
<dbReference type="SUPFAM" id="SSF55785">
    <property type="entry name" value="PYP-like sensor domain (PAS domain)"/>
    <property type="match status" value="2"/>
</dbReference>
<dbReference type="Gene3D" id="3.30.450.20">
    <property type="entry name" value="PAS domain"/>
    <property type="match status" value="2"/>
</dbReference>
<dbReference type="SUPFAM" id="SSF52172">
    <property type="entry name" value="CheY-like"/>
    <property type="match status" value="1"/>
</dbReference>
<comment type="subcellular location">
    <subcellularLocation>
        <location evidence="2">Membrane</location>
    </subcellularLocation>
</comment>
<dbReference type="PROSITE" id="PS50894">
    <property type="entry name" value="HPT"/>
    <property type="match status" value="1"/>
</dbReference>
<dbReference type="Pfam" id="PF00497">
    <property type="entry name" value="SBP_bac_3"/>
    <property type="match status" value="2"/>
</dbReference>
<dbReference type="EMBL" id="JACHBW010000002">
    <property type="protein sequence ID" value="MBB6101313.1"/>
    <property type="molecule type" value="Genomic_DNA"/>
</dbReference>
<dbReference type="SMART" id="SM00388">
    <property type="entry name" value="HisKA"/>
    <property type="match status" value="1"/>
</dbReference>
<evidence type="ECO:0000256" key="13">
    <source>
        <dbReference type="ARBA" id="ARBA00023026"/>
    </source>
</evidence>
<keyword evidence="12" id="KW-0902">Two-component regulatory system</keyword>
<evidence type="ECO:0000256" key="3">
    <source>
        <dbReference type="ARBA" id="ARBA00012438"/>
    </source>
</evidence>
<dbReference type="InterPro" id="IPR001638">
    <property type="entry name" value="Solute-binding_3/MltF_N"/>
</dbReference>
<keyword evidence="7" id="KW-0732">Signal</keyword>
<evidence type="ECO:0000256" key="6">
    <source>
        <dbReference type="ARBA" id="ARBA00022692"/>
    </source>
</evidence>
<evidence type="ECO:0000256" key="1">
    <source>
        <dbReference type="ARBA" id="ARBA00000085"/>
    </source>
</evidence>
<dbReference type="Gene3D" id="3.40.190.10">
    <property type="entry name" value="Periplasmic binding protein-like II"/>
    <property type="match status" value="4"/>
</dbReference>
<evidence type="ECO:0000256" key="4">
    <source>
        <dbReference type="ARBA" id="ARBA00022553"/>
    </source>
</evidence>
<proteinExistence type="predicted"/>
<dbReference type="PROSITE" id="PS50109">
    <property type="entry name" value="HIS_KIN"/>
    <property type="match status" value="1"/>
</dbReference>
<dbReference type="InterPro" id="IPR036641">
    <property type="entry name" value="HPT_dom_sf"/>
</dbReference>
<comment type="function">
    <text evidence="15">Member of the two-component regulatory system BvgS/BvgA. Phosphorylates BvgA via a four-step phosphorelay in response to environmental signals.</text>
</comment>
<dbReference type="PRINTS" id="PR00344">
    <property type="entry name" value="BCTRLSENSOR"/>
</dbReference>
<dbReference type="SUPFAM" id="SSF55874">
    <property type="entry name" value="ATPase domain of HSP90 chaperone/DNA topoisomerase II/histidine kinase"/>
    <property type="match status" value="1"/>
</dbReference>
<accession>A0A7W9TTQ5</accession>
<dbReference type="PANTHER" id="PTHR45339:SF3">
    <property type="entry name" value="HISTIDINE KINASE"/>
    <property type="match status" value="1"/>
</dbReference>
<dbReference type="Pfam" id="PF08448">
    <property type="entry name" value="PAS_4"/>
    <property type="match status" value="1"/>
</dbReference>
<keyword evidence="6 20" id="KW-0812">Transmembrane</keyword>
<feature type="region of interest" description="Disordered" evidence="19">
    <location>
        <begin position="1152"/>
        <end position="1183"/>
    </location>
</feature>
<evidence type="ECO:0000259" key="22">
    <source>
        <dbReference type="PROSITE" id="PS50110"/>
    </source>
</evidence>
<evidence type="ECO:0000256" key="16">
    <source>
        <dbReference type="ARBA" id="ARBA00070152"/>
    </source>
</evidence>
<keyword evidence="14 20" id="KW-0472">Membrane</keyword>
<evidence type="ECO:0000256" key="20">
    <source>
        <dbReference type="SAM" id="Phobius"/>
    </source>
</evidence>
<comment type="caution">
    <text evidence="25">The sequence shown here is derived from an EMBL/GenBank/DDBJ whole genome shotgun (WGS) entry which is preliminary data.</text>
</comment>
<dbReference type="PANTHER" id="PTHR45339">
    <property type="entry name" value="HYBRID SIGNAL TRANSDUCTION HISTIDINE KINASE J"/>
    <property type="match status" value="1"/>
</dbReference>
<evidence type="ECO:0000256" key="5">
    <source>
        <dbReference type="ARBA" id="ARBA00022679"/>
    </source>
</evidence>
<dbReference type="SMART" id="SM00387">
    <property type="entry name" value="HATPase_c"/>
    <property type="match status" value="1"/>
</dbReference>
<evidence type="ECO:0000256" key="19">
    <source>
        <dbReference type="SAM" id="MobiDB-lite"/>
    </source>
</evidence>
<dbReference type="SMART" id="SM00062">
    <property type="entry name" value="PBPb"/>
    <property type="match status" value="2"/>
</dbReference>
<dbReference type="InterPro" id="IPR000014">
    <property type="entry name" value="PAS"/>
</dbReference>
<dbReference type="PROSITE" id="PS50112">
    <property type="entry name" value="PAS"/>
    <property type="match status" value="1"/>
</dbReference>
<dbReference type="InterPro" id="IPR003661">
    <property type="entry name" value="HisK_dim/P_dom"/>
</dbReference>
<organism evidence="25 26">
    <name type="scientific">Paraburkholderia bannensis</name>
    <dbReference type="NCBI Taxonomy" id="765414"/>
    <lineage>
        <taxon>Bacteria</taxon>
        <taxon>Pseudomonadati</taxon>
        <taxon>Pseudomonadota</taxon>
        <taxon>Betaproteobacteria</taxon>
        <taxon>Burkholderiales</taxon>
        <taxon>Burkholderiaceae</taxon>
        <taxon>Paraburkholderia</taxon>
    </lineage>
</organism>
<dbReference type="InterPro" id="IPR011006">
    <property type="entry name" value="CheY-like_superfamily"/>
</dbReference>
<dbReference type="InterPro" id="IPR001789">
    <property type="entry name" value="Sig_transdc_resp-reg_receiver"/>
</dbReference>
<keyword evidence="4 18" id="KW-0597">Phosphoprotein</keyword>
<dbReference type="Pfam" id="PF02518">
    <property type="entry name" value="HATPase_c"/>
    <property type="match status" value="1"/>
</dbReference>
<evidence type="ECO:0000259" key="23">
    <source>
        <dbReference type="PROSITE" id="PS50112"/>
    </source>
</evidence>
<dbReference type="InterPro" id="IPR004358">
    <property type="entry name" value="Sig_transdc_His_kin-like_C"/>
</dbReference>
<evidence type="ECO:0000256" key="12">
    <source>
        <dbReference type="ARBA" id="ARBA00023012"/>
    </source>
</evidence>
<evidence type="ECO:0000256" key="2">
    <source>
        <dbReference type="ARBA" id="ARBA00004370"/>
    </source>
</evidence>
<feature type="domain" description="HPt" evidence="24">
    <location>
        <begin position="1470"/>
        <end position="1568"/>
    </location>
</feature>
<dbReference type="SUPFAM" id="SSF47226">
    <property type="entry name" value="Histidine-containing phosphotransfer domain, HPT domain"/>
    <property type="match status" value="1"/>
</dbReference>
<evidence type="ECO:0000256" key="17">
    <source>
        <dbReference type="PROSITE-ProRule" id="PRU00110"/>
    </source>
</evidence>
<dbReference type="PROSITE" id="PS50110">
    <property type="entry name" value="RESPONSE_REGULATORY"/>
    <property type="match status" value="1"/>
</dbReference>
<dbReference type="SUPFAM" id="SSF53850">
    <property type="entry name" value="Periplasmic binding protein-like II"/>
    <property type="match status" value="2"/>
</dbReference>
<dbReference type="InterPro" id="IPR036890">
    <property type="entry name" value="HATPase_C_sf"/>
</dbReference>
<evidence type="ECO:0000256" key="9">
    <source>
        <dbReference type="ARBA" id="ARBA00022777"/>
    </source>
</evidence>
<name>A0A7W9TTQ5_9BURK</name>
<sequence length="1568" mass="169232">MSAPPCASPVALRSTLRDFAHACVLCVMMALALAGVQVPRPALAAQTVASSASAGAKTGSQTGAHTGASGLPATLRVGIVAGGWPPLEFLDGDTVNGFSADYLRLLAGPGVRLVPQVYPDMSALLAGACAAEIDIVMSIARLPQRERCLAFTVPYLSGNSAFVTRIGSEAYANPAQRLAHARIAVERGYALETILRKRFAQADIVVFPDTRAALLALAQGRADVYAGFAPVVHYLLSLAAWRGLRVAYEEGYTVRELRFGVPLARQALRDQLNVAAGGVRPAAAAALRVRWLGSGADPGREAHSDGPRASPLVLDPAERAWLHSLPPLKVGFDPAWQPFIFTSGHNRTTGMSNDYLDYLARALGVAFERVPVAKWGDADAALRRGDLAMLASAGGDGGLSPDTLYTRAIEHYPLVIVGRRDEPMARDARELANRRIVLAPHAPSAQQLFGDALPVRVERAVTLDAGLAQVQRGDADLLVGNAAALDAPLSRQYLESLKVVGASGTDESTTFAVRRDLAPLNALIDRALDAMSPVEQQEIRNRWTAAALERRGGWSMNALRLLPFVIAFGVVLLVTLRAYILLQREMRGRRRAEQVLARQVELQDTMTEMIPYPLGARDLENRYLAVNRAYEEMTGLQRGEVLGRTGAAVAAWGEENSRRVDALYAKTIDEGESQRVEFVFDAPVGQGVPEGGRRHGIFWTRLCRDARNAPYCVLGTMIDITDIRRAEMRARASERLLSDVTGSLPAIVFQLRRSANGQYTFPYLGGDTQRLLGEAATQLMRTRVQDLSRVHRGDRARLAAALERSARLLAPVNVEFRFHGATGLLWARAEFMPRRAEGGVVVWSGYAVDANVEHTRAAELSRARDLAEAASRAKDDFLAMMSHEIRTPMNGVLGLVEVLERTPLNPDQTQMVGMVQESAGALLQILDDLLDYSKIQAGRLVIGSEPFNVRELVDSAVGLLAGRAHEKGLKVRVDVGAGVAAQLRGDSVRLRQILFNLLSNAIKFTPHGEVNVTVSASAVDGIAGGARGQRQSLSISVADTGIGIAQQAQAQLFEPFVQAETSTTRRFGGTGLGLTICRKLAALMGGRLELRSEIDRGTCMTLHIELPVETLTSDADGLRGKRAIVLCDDVPVAEALMHLGVALGMKMSRIGATQSTQSKPSKQPKQSKQSRQPKKAGQVPAGQRSELQALRKLAQRGDVDLVFAVEALAGELVDLRVPVIRLTENPKPSGYRVAESGVRVSVNPLSWHGLGAACAMAIAGLPAMAARPAAPAEAALVAPGRERECAAGRLILVAEDHPVNQELIRHQLALLGFACDVVDDGAQALEALRRTRYGCLITDCHMPNVSGYDLARSVREMEFKRDRREGPTLVNTARLPILGITANTAPENLRLCREAGMDDCLIKPTRVATLREHLARWFGAENAHRVALEGGEGRSAGEEQGSIGGTAAVNEIAREGEPLDLAHMIQVWGSEATVKTLLGSFVSAVREDIDSLPALLEVVEVARLREWHHRLAGAVGVLQYPALLAVLETYRRHMNCHTPQQLREEGFALMRTCHAMLDGIEQQAALLP</sequence>
<dbReference type="NCBIfam" id="TIGR00229">
    <property type="entry name" value="sensory_box"/>
    <property type="match status" value="1"/>
</dbReference>
<feature type="modified residue" description="4-aspartylphosphate" evidence="18">
    <location>
        <position position="1339"/>
    </location>
</feature>
<dbReference type="SUPFAM" id="SSF47384">
    <property type="entry name" value="Homodimeric domain of signal transducing histidine kinase"/>
    <property type="match status" value="1"/>
</dbReference>
<dbReference type="Pfam" id="PF00512">
    <property type="entry name" value="HisKA"/>
    <property type="match status" value="1"/>
</dbReference>
<keyword evidence="9" id="KW-0418">Kinase</keyword>
<dbReference type="Gene3D" id="1.10.287.130">
    <property type="match status" value="1"/>
</dbReference>
<evidence type="ECO:0000259" key="24">
    <source>
        <dbReference type="PROSITE" id="PS50894"/>
    </source>
</evidence>
<dbReference type="FunFam" id="1.10.287.130:FF:000004">
    <property type="entry name" value="Ethylene receptor 1"/>
    <property type="match status" value="1"/>
</dbReference>
<feature type="modified residue" description="Phosphohistidine" evidence="17">
    <location>
        <position position="1509"/>
    </location>
</feature>